<evidence type="ECO:0000256" key="3">
    <source>
        <dbReference type="ARBA" id="ARBA00023163"/>
    </source>
</evidence>
<dbReference type="InterPro" id="IPR000524">
    <property type="entry name" value="Tscrpt_reg_HTH_GntR"/>
</dbReference>
<dbReference type="EMBL" id="BMHP01000005">
    <property type="protein sequence ID" value="GGD90526.1"/>
    <property type="molecule type" value="Genomic_DNA"/>
</dbReference>
<dbReference type="GO" id="GO:0000976">
    <property type="term" value="F:transcription cis-regulatory region binding"/>
    <property type="evidence" value="ECO:0007669"/>
    <property type="project" value="TreeGrafter"/>
</dbReference>
<dbReference type="SUPFAM" id="SSF53822">
    <property type="entry name" value="Periplasmic binding protein-like I"/>
    <property type="match status" value="1"/>
</dbReference>
<dbReference type="GO" id="GO:0003700">
    <property type="term" value="F:DNA-binding transcription factor activity"/>
    <property type="evidence" value="ECO:0007669"/>
    <property type="project" value="InterPro"/>
</dbReference>
<gene>
    <name evidence="5" type="ORF">GCM10010911_56480</name>
</gene>
<reference evidence="5" key="2">
    <citation type="submission" date="2020-09" db="EMBL/GenBank/DDBJ databases">
        <authorList>
            <person name="Sun Q."/>
            <person name="Zhou Y."/>
        </authorList>
    </citation>
    <scope>NUCLEOTIDE SEQUENCE</scope>
    <source>
        <strain evidence="5">CGMCC 1.15178</strain>
    </source>
</reference>
<evidence type="ECO:0000259" key="4">
    <source>
        <dbReference type="PROSITE" id="PS50949"/>
    </source>
</evidence>
<dbReference type="PROSITE" id="PS50949">
    <property type="entry name" value="HTH_GNTR"/>
    <property type="match status" value="1"/>
</dbReference>
<dbReference type="CDD" id="cd06267">
    <property type="entry name" value="PBP1_LacI_sugar_binding-like"/>
    <property type="match status" value="1"/>
</dbReference>
<proteinExistence type="predicted"/>
<keyword evidence="3" id="KW-0804">Transcription</keyword>
<dbReference type="AlphaFoldDB" id="A0A916ZDT3"/>
<accession>A0A916ZDT3</accession>
<feature type="domain" description="HTH gntR-type" evidence="4">
    <location>
        <begin position="7"/>
        <end position="75"/>
    </location>
</feature>
<dbReference type="InterPro" id="IPR046335">
    <property type="entry name" value="LacI/GalR-like_sensor"/>
</dbReference>
<evidence type="ECO:0000256" key="2">
    <source>
        <dbReference type="ARBA" id="ARBA00023125"/>
    </source>
</evidence>
<sequence length="373" mass="41789">MTLNVKKPLYRKIADDFKRKISRGELLPNDPIPSQMELAQIYSTSEMTIRKALAVLVDEDFVIRIRKKGSFIKAFSGPQTSKALMNIPSPVKKVYFVHSHVRTGILYQQLYMSMLTGIEQVCAKYNLDFSILDIGDSPLLPNDTEAGYILFALLNTRQSKMTDTMEQWKREKKYLVTIQFYVPDLEIPNVAGDNMAGGYMAAKHLLDLGHKRIGIILTGKSIVELNMEFSLRLQGYRMALDNYSISYDPDLVWVKEALEETWESGYEGFMALMKQPQPPTALFVTSDYKALGALKAAGDLGLRVPQDISIMGYDGHPAGQWSIPRLTSVDQNMLLFGIQAAEILIKHPGGSHPGSIIAPRLILRESTAPLAQE</sequence>
<name>A0A916ZDT3_9BACL</name>
<dbReference type="Gene3D" id="3.40.50.2300">
    <property type="match status" value="2"/>
</dbReference>
<dbReference type="InterPro" id="IPR028082">
    <property type="entry name" value="Peripla_BP_I"/>
</dbReference>
<dbReference type="Proteomes" id="UP000612456">
    <property type="component" value="Unassembled WGS sequence"/>
</dbReference>
<dbReference type="PANTHER" id="PTHR30146:SF109">
    <property type="entry name" value="HTH-TYPE TRANSCRIPTIONAL REGULATOR GALS"/>
    <property type="match status" value="1"/>
</dbReference>
<organism evidence="5 6">
    <name type="scientific">Paenibacillus nasutitermitis</name>
    <dbReference type="NCBI Taxonomy" id="1652958"/>
    <lineage>
        <taxon>Bacteria</taxon>
        <taxon>Bacillati</taxon>
        <taxon>Bacillota</taxon>
        <taxon>Bacilli</taxon>
        <taxon>Bacillales</taxon>
        <taxon>Paenibacillaceae</taxon>
        <taxon>Paenibacillus</taxon>
    </lineage>
</organism>
<dbReference type="PANTHER" id="PTHR30146">
    <property type="entry name" value="LACI-RELATED TRANSCRIPTIONAL REPRESSOR"/>
    <property type="match status" value="1"/>
</dbReference>
<keyword evidence="2" id="KW-0238">DNA-binding</keyword>
<dbReference type="InterPro" id="IPR036390">
    <property type="entry name" value="WH_DNA-bd_sf"/>
</dbReference>
<evidence type="ECO:0000256" key="1">
    <source>
        <dbReference type="ARBA" id="ARBA00023015"/>
    </source>
</evidence>
<reference evidence="5" key="1">
    <citation type="journal article" date="2014" name="Int. J. Syst. Evol. Microbiol.">
        <title>Complete genome sequence of Corynebacterium casei LMG S-19264T (=DSM 44701T), isolated from a smear-ripened cheese.</title>
        <authorList>
            <consortium name="US DOE Joint Genome Institute (JGI-PGF)"/>
            <person name="Walter F."/>
            <person name="Albersmeier A."/>
            <person name="Kalinowski J."/>
            <person name="Ruckert C."/>
        </authorList>
    </citation>
    <scope>NUCLEOTIDE SEQUENCE</scope>
    <source>
        <strain evidence="5">CGMCC 1.15178</strain>
    </source>
</reference>
<evidence type="ECO:0000313" key="5">
    <source>
        <dbReference type="EMBL" id="GGD90526.1"/>
    </source>
</evidence>
<dbReference type="Pfam" id="PF00392">
    <property type="entry name" value="GntR"/>
    <property type="match status" value="1"/>
</dbReference>
<comment type="caution">
    <text evidence="5">The sequence shown here is derived from an EMBL/GenBank/DDBJ whole genome shotgun (WGS) entry which is preliminary data.</text>
</comment>
<dbReference type="SMART" id="SM00345">
    <property type="entry name" value="HTH_GNTR"/>
    <property type="match status" value="1"/>
</dbReference>
<dbReference type="SUPFAM" id="SSF46785">
    <property type="entry name" value="Winged helix' DNA-binding domain"/>
    <property type="match status" value="1"/>
</dbReference>
<dbReference type="InterPro" id="IPR036388">
    <property type="entry name" value="WH-like_DNA-bd_sf"/>
</dbReference>
<dbReference type="Pfam" id="PF13377">
    <property type="entry name" value="Peripla_BP_3"/>
    <property type="match status" value="1"/>
</dbReference>
<dbReference type="RefSeq" id="WP_188997347.1">
    <property type="nucleotide sequence ID" value="NZ_BMHP01000005.1"/>
</dbReference>
<evidence type="ECO:0000313" key="6">
    <source>
        <dbReference type="Proteomes" id="UP000612456"/>
    </source>
</evidence>
<keyword evidence="6" id="KW-1185">Reference proteome</keyword>
<protein>
    <recommendedName>
        <fullName evidence="4">HTH gntR-type domain-containing protein</fullName>
    </recommendedName>
</protein>
<dbReference type="CDD" id="cd07377">
    <property type="entry name" value="WHTH_GntR"/>
    <property type="match status" value="1"/>
</dbReference>
<dbReference type="Gene3D" id="1.10.10.10">
    <property type="entry name" value="Winged helix-like DNA-binding domain superfamily/Winged helix DNA-binding domain"/>
    <property type="match status" value="1"/>
</dbReference>
<keyword evidence="1" id="KW-0805">Transcription regulation</keyword>